<gene>
    <name evidence="1" type="ORF">ACI2L5_51025</name>
</gene>
<dbReference type="Proteomes" id="UP001620295">
    <property type="component" value="Unassembled WGS sequence"/>
</dbReference>
<protein>
    <submittedName>
        <fullName evidence="1">NlmOI</fullName>
    </submittedName>
</protein>
<comment type="caution">
    <text evidence="1">The sequence shown here is derived from an EMBL/GenBank/DDBJ whole genome shotgun (WGS) entry which is preliminary data.</text>
</comment>
<accession>A0ABW8M4M1</accession>
<name>A0ABW8M4M1_9ACTN</name>
<evidence type="ECO:0000313" key="2">
    <source>
        <dbReference type="Proteomes" id="UP001620295"/>
    </source>
</evidence>
<reference evidence="1 2" key="1">
    <citation type="submission" date="2024-11" db="EMBL/GenBank/DDBJ databases">
        <title>The Natural Products Discovery Center: Release of the First 8490 Sequenced Strains for Exploring Actinobacteria Biosynthetic Diversity.</title>
        <authorList>
            <person name="Kalkreuter E."/>
            <person name="Kautsar S.A."/>
            <person name="Yang D."/>
            <person name="Bader C.D."/>
            <person name="Teijaro C.N."/>
            <person name="Fluegel L."/>
            <person name="Davis C.M."/>
            <person name="Simpson J.R."/>
            <person name="Lauterbach L."/>
            <person name="Steele A.D."/>
            <person name="Gui C."/>
            <person name="Meng S."/>
            <person name="Li G."/>
            <person name="Viehrig K."/>
            <person name="Ye F."/>
            <person name="Su P."/>
            <person name="Kiefer A.F."/>
            <person name="Nichols A."/>
            <person name="Cepeda A.J."/>
            <person name="Yan W."/>
            <person name="Fan B."/>
            <person name="Jiang Y."/>
            <person name="Adhikari A."/>
            <person name="Zheng C.-J."/>
            <person name="Schuster L."/>
            <person name="Cowan T.M."/>
            <person name="Smanski M.J."/>
            <person name="Chevrette M.G."/>
            <person name="De Carvalho L.P.S."/>
            <person name="Shen B."/>
        </authorList>
    </citation>
    <scope>NUCLEOTIDE SEQUENCE [LARGE SCALE GENOMIC DNA]</scope>
    <source>
        <strain evidence="1 2">NPDC020863</strain>
    </source>
</reference>
<proteinExistence type="predicted"/>
<organism evidence="1 2">
    <name type="scientific">Streptomyces milbemycinicus</name>
    <dbReference type="NCBI Taxonomy" id="476552"/>
    <lineage>
        <taxon>Bacteria</taxon>
        <taxon>Bacillati</taxon>
        <taxon>Actinomycetota</taxon>
        <taxon>Actinomycetes</taxon>
        <taxon>Kitasatosporales</taxon>
        <taxon>Streptomycetaceae</taxon>
        <taxon>Streptomyces</taxon>
    </lineage>
</organism>
<dbReference type="EMBL" id="JBJDQH010000045">
    <property type="protein sequence ID" value="MFK4273132.1"/>
    <property type="molecule type" value="Genomic_DNA"/>
</dbReference>
<dbReference type="RefSeq" id="WP_358647567.1">
    <property type="nucleotide sequence ID" value="NZ_JBFACG010000072.1"/>
</dbReference>
<sequence>MGVFEQEAAESTGEKFVRPAAPERMRDLDFLLGDFRVEWTNFTADPPVKGTAAWNTVSTFAGHAYEMTQLVPKDDLTGRFVIQWVESESSFSGYYYDDWGNRTLLTAKGWQDGYLSFTGECIGFGRWFLLKERYQVIDENHYLKCGFIRFEADGEWVPADEVHCYRV</sequence>
<keyword evidence="2" id="KW-1185">Reference proteome</keyword>
<evidence type="ECO:0000313" key="1">
    <source>
        <dbReference type="EMBL" id="MFK4273132.1"/>
    </source>
</evidence>